<dbReference type="AlphaFoldDB" id="A0A1I3ZG88"/>
<sequence length="47" mass="5319">MCFSTEAELYRRRLSGHDGRVIQYQGDIPVALIPLIFASQQIIEGLL</sequence>
<dbReference type="RefSeq" id="WP_170841579.1">
    <property type="nucleotide sequence ID" value="NZ_FOSP01000006.1"/>
</dbReference>
<evidence type="ECO:0000313" key="2">
    <source>
        <dbReference type="Proteomes" id="UP000199533"/>
    </source>
</evidence>
<organism evidence="1 2">
    <name type="scientific">Nitrosomonas aestuarii</name>
    <dbReference type="NCBI Taxonomy" id="52441"/>
    <lineage>
        <taxon>Bacteria</taxon>
        <taxon>Pseudomonadati</taxon>
        <taxon>Pseudomonadota</taxon>
        <taxon>Betaproteobacteria</taxon>
        <taxon>Nitrosomonadales</taxon>
        <taxon>Nitrosomonadaceae</taxon>
        <taxon>Nitrosomonas</taxon>
    </lineage>
</organism>
<keyword evidence="2" id="KW-1185">Reference proteome</keyword>
<gene>
    <name evidence="1" type="ORF">SAMN05216302_100679</name>
</gene>
<protein>
    <submittedName>
        <fullName evidence="1">Uncharacterized protein</fullName>
    </submittedName>
</protein>
<name>A0A1I3ZG88_9PROT</name>
<dbReference type="Proteomes" id="UP000199533">
    <property type="component" value="Unassembled WGS sequence"/>
</dbReference>
<accession>A0A1I3ZG88</accession>
<dbReference type="EMBL" id="FOSP01000006">
    <property type="protein sequence ID" value="SFK43138.1"/>
    <property type="molecule type" value="Genomic_DNA"/>
</dbReference>
<reference evidence="2" key="1">
    <citation type="submission" date="2016-10" db="EMBL/GenBank/DDBJ databases">
        <authorList>
            <person name="Varghese N."/>
            <person name="Submissions S."/>
        </authorList>
    </citation>
    <scope>NUCLEOTIDE SEQUENCE [LARGE SCALE GENOMIC DNA]</scope>
    <source>
        <strain evidence="2">Nm69</strain>
    </source>
</reference>
<evidence type="ECO:0000313" key="1">
    <source>
        <dbReference type="EMBL" id="SFK43138.1"/>
    </source>
</evidence>
<proteinExistence type="predicted"/>